<dbReference type="KEGG" id="vnx:VNE69_06030"/>
<evidence type="ECO:0000313" key="1">
    <source>
        <dbReference type="EMBL" id="WUR03709.1"/>
    </source>
</evidence>
<dbReference type="Proteomes" id="UP001334084">
    <property type="component" value="Chromosome 6"/>
</dbReference>
<sequence>MDREIIKYTLKSYLGDHTNFSSPEKKKETFDKLSTLSVRDFEKFVNDIINEIHRRTDMEYKKPRKHSMRKKLIQMKEDTFKNLVFDLLEVYDVRYPSNMEDEIENISQIITCLKMKENLNQQILNETNITLKINFFLEYIIQKYNIKDEIVDHMVEYIDNNIQEELTSTFEGIFNYKLFIDKLDKTRYASLEKYIIYRDNIKRLENMNINEDIKKEMIFNEFLNIVKFVIDKQIFHDEDSITRSVNSFIETVSKIEYDEESCVKETGKIKESLDLFVESCQGILINSEHLTGLQNIKSKDFLIYEDIVESVNLIRKVLDDIKHNKM</sequence>
<proteinExistence type="predicted"/>
<accession>A0AAX4JCH9</accession>
<keyword evidence="2" id="KW-1185">Reference proteome</keyword>
<gene>
    <name evidence="1" type="ORF">VNE69_06030</name>
</gene>
<dbReference type="AlphaFoldDB" id="A0AAX4JCH9"/>
<protein>
    <recommendedName>
        <fullName evidence="3">GIT Spa2 homology (SHD) domain-containing protein</fullName>
    </recommendedName>
</protein>
<reference evidence="1" key="1">
    <citation type="journal article" date="2024" name="BMC Genomics">
        <title>Functional annotation of a divergent genome using sequence and structure-based similarity.</title>
        <authorList>
            <person name="Svedberg D."/>
            <person name="Winiger R.R."/>
            <person name="Berg A."/>
            <person name="Sharma H."/>
            <person name="Tellgren-Roth C."/>
            <person name="Debrunner-Vossbrinck B.A."/>
            <person name="Vossbrinck C.R."/>
            <person name="Barandun J."/>
        </authorList>
    </citation>
    <scope>NUCLEOTIDE SEQUENCE</scope>
    <source>
        <strain evidence="1">Illinois isolate</strain>
    </source>
</reference>
<organism evidence="1 2">
    <name type="scientific">Vairimorpha necatrix</name>
    <dbReference type="NCBI Taxonomy" id="6039"/>
    <lineage>
        <taxon>Eukaryota</taxon>
        <taxon>Fungi</taxon>
        <taxon>Fungi incertae sedis</taxon>
        <taxon>Microsporidia</taxon>
        <taxon>Nosematidae</taxon>
        <taxon>Vairimorpha</taxon>
    </lineage>
</organism>
<dbReference type="GeneID" id="90541527"/>
<dbReference type="EMBL" id="CP142731">
    <property type="protein sequence ID" value="WUR03709.1"/>
    <property type="molecule type" value="Genomic_DNA"/>
</dbReference>
<name>A0AAX4JCH9_9MICR</name>
<dbReference type="RefSeq" id="XP_065329854.1">
    <property type="nucleotide sequence ID" value="XM_065473782.1"/>
</dbReference>
<evidence type="ECO:0008006" key="3">
    <source>
        <dbReference type="Google" id="ProtNLM"/>
    </source>
</evidence>
<evidence type="ECO:0000313" key="2">
    <source>
        <dbReference type="Proteomes" id="UP001334084"/>
    </source>
</evidence>